<keyword evidence="4" id="KW-1185">Reference proteome</keyword>
<feature type="region of interest" description="Disordered" evidence="1">
    <location>
        <begin position="25"/>
        <end position="56"/>
    </location>
</feature>
<accession>A0A8J2YGH4</accession>
<dbReference type="RefSeq" id="WP_188690769.1">
    <property type="nucleotide sequence ID" value="NZ_BMIR01000004.1"/>
</dbReference>
<feature type="signal peptide" evidence="2">
    <location>
        <begin position="1"/>
        <end position="21"/>
    </location>
</feature>
<comment type="caution">
    <text evidence="3">The sequence shown here is derived from an EMBL/GenBank/DDBJ whole genome shotgun (WGS) entry which is preliminary data.</text>
</comment>
<protein>
    <recommendedName>
        <fullName evidence="5">DUF4352 domain-containing protein</fullName>
    </recommendedName>
</protein>
<evidence type="ECO:0000313" key="3">
    <source>
        <dbReference type="EMBL" id="GGE35195.1"/>
    </source>
</evidence>
<proteinExistence type="predicted"/>
<organism evidence="3 4">
    <name type="scientific">Pullulanibacillus camelliae</name>
    <dbReference type="NCBI Taxonomy" id="1707096"/>
    <lineage>
        <taxon>Bacteria</taxon>
        <taxon>Bacillati</taxon>
        <taxon>Bacillota</taxon>
        <taxon>Bacilli</taxon>
        <taxon>Bacillales</taxon>
        <taxon>Sporolactobacillaceae</taxon>
        <taxon>Pullulanibacillus</taxon>
    </lineage>
</organism>
<evidence type="ECO:0000313" key="4">
    <source>
        <dbReference type="Proteomes" id="UP000628775"/>
    </source>
</evidence>
<gene>
    <name evidence="3" type="ORF">GCM10011391_12390</name>
</gene>
<dbReference type="EMBL" id="BMIR01000004">
    <property type="protein sequence ID" value="GGE35195.1"/>
    <property type="molecule type" value="Genomic_DNA"/>
</dbReference>
<evidence type="ECO:0000256" key="2">
    <source>
        <dbReference type="SAM" id="SignalP"/>
    </source>
</evidence>
<name>A0A8J2YGH4_9BACL</name>
<feature type="compositionally biased region" description="Basic and acidic residues" evidence="1">
    <location>
        <begin position="27"/>
        <end position="36"/>
    </location>
</feature>
<dbReference type="AlphaFoldDB" id="A0A8J2YGH4"/>
<dbReference type="PROSITE" id="PS51257">
    <property type="entry name" value="PROKAR_LIPOPROTEIN"/>
    <property type="match status" value="1"/>
</dbReference>
<sequence>MKKYIAIILSILLLVVLAACANNSDQGTKEQSDAKKAHVVKKKKVSNDPDGNDPTLTRVGETYKTNDSTTTLKRIYDVKQSVDVKPIKLTIGSIKFLAFTHLDTDMQESYGLHSDHFNGLQLSYEVQNTSKDTVNMYPPIDKVILSTGQQISMENNDYLDASTDDTFYGQAKQKGYCGFILPDDVNINEVKWIKIVTSDTWSNDEDGTELSEPQVTKVQF</sequence>
<feature type="chain" id="PRO_5035237511" description="DUF4352 domain-containing protein" evidence="2">
    <location>
        <begin position="22"/>
        <end position="220"/>
    </location>
</feature>
<reference evidence="3" key="1">
    <citation type="journal article" date="2014" name="Int. J. Syst. Evol. Microbiol.">
        <title>Complete genome sequence of Corynebacterium casei LMG S-19264T (=DSM 44701T), isolated from a smear-ripened cheese.</title>
        <authorList>
            <consortium name="US DOE Joint Genome Institute (JGI-PGF)"/>
            <person name="Walter F."/>
            <person name="Albersmeier A."/>
            <person name="Kalinowski J."/>
            <person name="Ruckert C."/>
        </authorList>
    </citation>
    <scope>NUCLEOTIDE SEQUENCE</scope>
    <source>
        <strain evidence="3">CGMCC 1.15371</strain>
    </source>
</reference>
<keyword evidence="2" id="KW-0732">Signal</keyword>
<reference evidence="3" key="2">
    <citation type="submission" date="2020-09" db="EMBL/GenBank/DDBJ databases">
        <authorList>
            <person name="Sun Q."/>
            <person name="Zhou Y."/>
        </authorList>
    </citation>
    <scope>NUCLEOTIDE SEQUENCE</scope>
    <source>
        <strain evidence="3">CGMCC 1.15371</strain>
    </source>
</reference>
<evidence type="ECO:0000256" key="1">
    <source>
        <dbReference type="SAM" id="MobiDB-lite"/>
    </source>
</evidence>
<dbReference type="Proteomes" id="UP000628775">
    <property type="component" value="Unassembled WGS sequence"/>
</dbReference>
<evidence type="ECO:0008006" key="5">
    <source>
        <dbReference type="Google" id="ProtNLM"/>
    </source>
</evidence>